<dbReference type="PANTHER" id="PTHR47074:SF48">
    <property type="entry name" value="POLYNUCLEOTIDYL TRANSFERASE, RIBONUCLEASE H-LIKE SUPERFAMILY PROTEIN"/>
    <property type="match status" value="1"/>
</dbReference>
<protein>
    <recommendedName>
        <fullName evidence="1">RNase H type-1 domain-containing protein</fullName>
    </recommendedName>
</protein>
<keyword evidence="3" id="KW-1185">Reference proteome</keyword>
<dbReference type="InterPro" id="IPR002156">
    <property type="entry name" value="RNaseH_domain"/>
</dbReference>
<dbReference type="Gramene" id="evm.model.07.1040">
    <property type="protein sequence ID" value="cds.evm.model.07.1040"/>
    <property type="gene ID" value="evm.TU.07.1040"/>
</dbReference>
<reference evidence="2" key="2">
    <citation type="submission" date="2021-03" db="UniProtKB">
        <authorList>
            <consortium name="EnsemblPlants"/>
        </authorList>
    </citation>
    <scope>IDENTIFICATION</scope>
</reference>
<dbReference type="AlphaFoldDB" id="A0A803Q116"/>
<reference evidence="2" key="1">
    <citation type="submission" date="2018-11" db="EMBL/GenBank/DDBJ databases">
        <authorList>
            <person name="Grassa J C."/>
        </authorList>
    </citation>
    <scope>NUCLEOTIDE SEQUENCE [LARGE SCALE GENOMIC DNA]</scope>
</reference>
<organism evidence="2 3">
    <name type="scientific">Cannabis sativa</name>
    <name type="common">Hemp</name>
    <name type="synonym">Marijuana</name>
    <dbReference type="NCBI Taxonomy" id="3483"/>
    <lineage>
        <taxon>Eukaryota</taxon>
        <taxon>Viridiplantae</taxon>
        <taxon>Streptophyta</taxon>
        <taxon>Embryophyta</taxon>
        <taxon>Tracheophyta</taxon>
        <taxon>Spermatophyta</taxon>
        <taxon>Magnoliopsida</taxon>
        <taxon>eudicotyledons</taxon>
        <taxon>Gunneridae</taxon>
        <taxon>Pentapetalae</taxon>
        <taxon>rosids</taxon>
        <taxon>fabids</taxon>
        <taxon>Rosales</taxon>
        <taxon>Cannabaceae</taxon>
        <taxon>Cannabis</taxon>
    </lineage>
</organism>
<dbReference type="InterPro" id="IPR036397">
    <property type="entry name" value="RNaseH_sf"/>
</dbReference>
<sequence length="243" mass="27235">MAILGNVIFNVSFQMVILKASELLSKSEFELFLFTSWSIWKERNNVTHGGTSKPLSQIVSNIKRLFEEHIKAWNQRSFTNCSPCNSASNWSNPPYGQLKLNVDAAIDESSRTIGIGAILRNSNGDIVACFSKPMFGNFSVLQAECMAIVVAVDWIISSRLEINIVESDCLTVISAFNNSHVHLNDFGSLLEDVAILFFRFPRVSLIHVRRMANTAADGLAVHALRMDEQIVWLENYPSFVTFV</sequence>
<dbReference type="Gene3D" id="3.30.420.10">
    <property type="entry name" value="Ribonuclease H-like superfamily/Ribonuclease H"/>
    <property type="match status" value="1"/>
</dbReference>
<dbReference type="SUPFAM" id="SSF53098">
    <property type="entry name" value="Ribonuclease H-like"/>
    <property type="match status" value="1"/>
</dbReference>
<dbReference type="Pfam" id="PF13456">
    <property type="entry name" value="RVT_3"/>
    <property type="match status" value="1"/>
</dbReference>
<dbReference type="Proteomes" id="UP000596661">
    <property type="component" value="Chromosome 7"/>
</dbReference>
<dbReference type="EnsemblPlants" id="evm.model.07.1040">
    <property type="protein sequence ID" value="cds.evm.model.07.1040"/>
    <property type="gene ID" value="evm.TU.07.1040"/>
</dbReference>
<dbReference type="GO" id="GO:0003676">
    <property type="term" value="F:nucleic acid binding"/>
    <property type="evidence" value="ECO:0007669"/>
    <property type="project" value="InterPro"/>
</dbReference>
<dbReference type="GO" id="GO:0004523">
    <property type="term" value="F:RNA-DNA hybrid ribonuclease activity"/>
    <property type="evidence" value="ECO:0007669"/>
    <property type="project" value="InterPro"/>
</dbReference>
<dbReference type="EMBL" id="UZAU01000655">
    <property type="status" value="NOT_ANNOTATED_CDS"/>
    <property type="molecule type" value="Genomic_DNA"/>
</dbReference>
<proteinExistence type="predicted"/>
<dbReference type="InterPro" id="IPR052929">
    <property type="entry name" value="RNase_H-like_EbsB-rel"/>
</dbReference>
<feature type="domain" description="RNase H type-1" evidence="1">
    <location>
        <begin position="101"/>
        <end position="222"/>
    </location>
</feature>
<dbReference type="InterPro" id="IPR012337">
    <property type="entry name" value="RNaseH-like_sf"/>
</dbReference>
<dbReference type="CDD" id="cd06222">
    <property type="entry name" value="RNase_H_like"/>
    <property type="match status" value="1"/>
</dbReference>
<name>A0A803Q116_CANSA</name>
<evidence type="ECO:0000313" key="3">
    <source>
        <dbReference type="Proteomes" id="UP000596661"/>
    </source>
</evidence>
<evidence type="ECO:0000313" key="2">
    <source>
        <dbReference type="EnsemblPlants" id="cds.evm.model.07.1040"/>
    </source>
</evidence>
<dbReference type="InterPro" id="IPR044730">
    <property type="entry name" value="RNase_H-like_dom_plant"/>
</dbReference>
<dbReference type="PANTHER" id="PTHR47074">
    <property type="entry name" value="BNAC02G40300D PROTEIN"/>
    <property type="match status" value="1"/>
</dbReference>
<dbReference type="OMA" id="FCNGGMG"/>
<accession>A0A803Q116</accession>
<evidence type="ECO:0000259" key="1">
    <source>
        <dbReference type="Pfam" id="PF13456"/>
    </source>
</evidence>